<feature type="non-terminal residue" evidence="2">
    <location>
        <position position="1"/>
    </location>
</feature>
<dbReference type="Proteomes" id="UP000663836">
    <property type="component" value="Unassembled WGS sequence"/>
</dbReference>
<protein>
    <recommendedName>
        <fullName evidence="1">Aldehyde dehydrogenase domain-containing protein</fullName>
    </recommendedName>
</protein>
<dbReference type="Gene3D" id="3.40.605.10">
    <property type="entry name" value="Aldehyde Dehydrogenase, Chain A, domain 1"/>
    <property type="match status" value="1"/>
</dbReference>
<feature type="domain" description="Aldehyde dehydrogenase" evidence="1">
    <location>
        <begin position="2"/>
        <end position="112"/>
    </location>
</feature>
<comment type="caution">
    <text evidence="2">The sequence shown here is derived from an EMBL/GenBank/DDBJ whole genome shotgun (WGS) entry which is preliminary data.</text>
</comment>
<organism evidence="2 3">
    <name type="scientific">Rotaria sordida</name>
    <dbReference type="NCBI Taxonomy" id="392033"/>
    <lineage>
        <taxon>Eukaryota</taxon>
        <taxon>Metazoa</taxon>
        <taxon>Spiralia</taxon>
        <taxon>Gnathifera</taxon>
        <taxon>Rotifera</taxon>
        <taxon>Eurotatoria</taxon>
        <taxon>Bdelloidea</taxon>
        <taxon>Philodinida</taxon>
        <taxon>Philodinidae</taxon>
        <taxon>Rotaria</taxon>
    </lineage>
</organism>
<dbReference type="GO" id="GO:0016491">
    <property type="term" value="F:oxidoreductase activity"/>
    <property type="evidence" value="ECO:0007669"/>
    <property type="project" value="InterPro"/>
</dbReference>
<evidence type="ECO:0000313" key="3">
    <source>
        <dbReference type="Proteomes" id="UP000663836"/>
    </source>
</evidence>
<dbReference type="InterPro" id="IPR016161">
    <property type="entry name" value="Ald_DH/histidinol_DH"/>
</dbReference>
<dbReference type="PANTHER" id="PTHR11699">
    <property type="entry name" value="ALDEHYDE DEHYDROGENASE-RELATED"/>
    <property type="match status" value="1"/>
</dbReference>
<reference evidence="2" key="1">
    <citation type="submission" date="2021-02" db="EMBL/GenBank/DDBJ databases">
        <authorList>
            <person name="Nowell W R."/>
        </authorList>
    </citation>
    <scope>NUCLEOTIDE SEQUENCE</scope>
</reference>
<gene>
    <name evidence="2" type="ORF">JBS370_LOCUS40079</name>
</gene>
<proteinExistence type="predicted"/>
<dbReference type="SUPFAM" id="SSF53720">
    <property type="entry name" value="ALDH-like"/>
    <property type="match status" value="1"/>
</dbReference>
<dbReference type="InterPro" id="IPR015590">
    <property type="entry name" value="Aldehyde_DH_dom"/>
</dbReference>
<sequence length="119" mass="13380">SDPDKAIEAAEKGFQYDSPWRQLDPAARAQLIHKLADLLPRAVDYLAKLETLNSEKLLQESYCQILGVAVCLDYYAGCADKITGETFPSESSIFTTYIRHESVGIYEQVISWSVQTFNN</sequence>
<dbReference type="InterPro" id="IPR016162">
    <property type="entry name" value="Ald_DH_N"/>
</dbReference>
<dbReference type="Pfam" id="PF00171">
    <property type="entry name" value="Aldedh"/>
    <property type="match status" value="1"/>
</dbReference>
<accession>A0A820HCH4</accession>
<dbReference type="AlphaFoldDB" id="A0A820HCH4"/>
<dbReference type="EMBL" id="CAJOBD010032951">
    <property type="protein sequence ID" value="CAF4291311.1"/>
    <property type="molecule type" value="Genomic_DNA"/>
</dbReference>
<name>A0A820HCH4_9BILA</name>
<evidence type="ECO:0000259" key="1">
    <source>
        <dbReference type="Pfam" id="PF00171"/>
    </source>
</evidence>
<evidence type="ECO:0000313" key="2">
    <source>
        <dbReference type="EMBL" id="CAF4291311.1"/>
    </source>
</evidence>